<evidence type="ECO:0000256" key="1">
    <source>
        <dbReference type="SAM" id="MobiDB-lite"/>
    </source>
</evidence>
<dbReference type="EMBL" id="BAAAZO010000014">
    <property type="protein sequence ID" value="GAA3640819.1"/>
    <property type="molecule type" value="Genomic_DNA"/>
</dbReference>
<evidence type="ECO:0000313" key="3">
    <source>
        <dbReference type="Proteomes" id="UP001501074"/>
    </source>
</evidence>
<evidence type="ECO:0000313" key="2">
    <source>
        <dbReference type="EMBL" id="GAA3640819.1"/>
    </source>
</evidence>
<evidence type="ECO:0008006" key="4">
    <source>
        <dbReference type="Google" id="ProtNLM"/>
    </source>
</evidence>
<sequence length="259" mass="27156">MSDVPTNPALSQPGPPPGDTSGPHLIVSPASASPGADIALILANPGTTDVSFGPLGRLDRWNGTGWQEFRQVTTGLGPLRPAGGVKALDDEIMVPAIALIARPGSFADPVWTSLQGVEAGWYRFTLGGATGIVQVGGPDGSTLTRPTTDVTFDGTTVVEAGSGRVLTLQARLRDPVGRNFDQDEHLGRYTSMARVERLDGERWVAVPSDTIRTIDSDLSSVETSFQVHLPGLGEGVYRVGRDASVAGAVEGLFWVEALS</sequence>
<proteinExistence type="predicted"/>
<name>A0ABP7AUI6_9ACTN</name>
<dbReference type="Proteomes" id="UP001501074">
    <property type="component" value="Unassembled WGS sequence"/>
</dbReference>
<comment type="caution">
    <text evidence="2">The sequence shown here is derived from an EMBL/GenBank/DDBJ whole genome shotgun (WGS) entry which is preliminary data.</text>
</comment>
<organism evidence="2 3">
    <name type="scientific">Kineosporia mesophila</name>
    <dbReference type="NCBI Taxonomy" id="566012"/>
    <lineage>
        <taxon>Bacteria</taxon>
        <taxon>Bacillati</taxon>
        <taxon>Actinomycetota</taxon>
        <taxon>Actinomycetes</taxon>
        <taxon>Kineosporiales</taxon>
        <taxon>Kineosporiaceae</taxon>
        <taxon>Kineosporia</taxon>
    </lineage>
</organism>
<feature type="compositionally biased region" description="Polar residues" evidence="1">
    <location>
        <begin position="1"/>
        <end position="10"/>
    </location>
</feature>
<feature type="region of interest" description="Disordered" evidence="1">
    <location>
        <begin position="1"/>
        <end position="28"/>
    </location>
</feature>
<keyword evidence="3" id="KW-1185">Reference proteome</keyword>
<protein>
    <recommendedName>
        <fullName evidence="4">Minor tail protein</fullName>
    </recommendedName>
</protein>
<reference evidence="3" key="1">
    <citation type="journal article" date="2019" name="Int. J. Syst. Evol. Microbiol.">
        <title>The Global Catalogue of Microorganisms (GCM) 10K type strain sequencing project: providing services to taxonomists for standard genome sequencing and annotation.</title>
        <authorList>
            <consortium name="The Broad Institute Genomics Platform"/>
            <consortium name="The Broad Institute Genome Sequencing Center for Infectious Disease"/>
            <person name="Wu L."/>
            <person name="Ma J."/>
        </authorList>
    </citation>
    <scope>NUCLEOTIDE SEQUENCE [LARGE SCALE GENOMIC DNA]</scope>
    <source>
        <strain evidence="3">JCM 16902</strain>
    </source>
</reference>
<accession>A0ABP7AUI6</accession>
<gene>
    <name evidence="2" type="ORF">GCM10022223_70050</name>
</gene>
<dbReference type="RefSeq" id="WP_231489370.1">
    <property type="nucleotide sequence ID" value="NZ_JAJOMA010000044.1"/>
</dbReference>